<evidence type="ECO:0000313" key="1">
    <source>
        <dbReference type="EMBL" id="KAH9421267.1"/>
    </source>
</evidence>
<proteinExistence type="predicted"/>
<dbReference type="Proteomes" id="UP000887458">
    <property type="component" value="Unassembled WGS sequence"/>
</dbReference>
<protein>
    <submittedName>
        <fullName evidence="1">Uncharacterized protein</fullName>
    </submittedName>
</protein>
<gene>
    <name evidence="1" type="ORF">DERP_013716</name>
</gene>
<feature type="non-terminal residue" evidence="1">
    <location>
        <position position="32"/>
    </location>
</feature>
<evidence type="ECO:0000313" key="2">
    <source>
        <dbReference type="Proteomes" id="UP000887458"/>
    </source>
</evidence>
<name>A0ABQ8JF85_DERPT</name>
<sequence length="32" mass="3790">MYSLNVLDRCDMETELSYALVDYGIDQNKIYN</sequence>
<comment type="caution">
    <text evidence="1">The sequence shown here is derived from an EMBL/GenBank/DDBJ whole genome shotgun (WGS) entry which is preliminary data.</text>
</comment>
<organism evidence="1 2">
    <name type="scientific">Dermatophagoides pteronyssinus</name>
    <name type="common">European house dust mite</name>
    <dbReference type="NCBI Taxonomy" id="6956"/>
    <lineage>
        <taxon>Eukaryota</taxon>
        <taxon>Metazoa</taxon>
        <taxon>Ecdysozoa</taxon>
        <taxon>Arthropoda</taxon>
        <taxon>Chelicerata</taxon>
        <taxon>Arachnida</taxon>
        <taxon>Acari</taxon>
        <taxon>Acariformes</taxon>
        <taxon>Sarcoptiformes</taxon>
        <taxon>Astigmata</taxon>
        <taxon>Psoroptidia</taxon>
        <taxon>Analgoidea</taxon>
        <taxon>Pyroglyphidae</taxon>
        <taxon>Dermatophagoidinae</taxon>
        <taxon>Dermatophagoides</taxon>
    </lineage>
</organism>
<reference evidence="1 2" key="2">
    <citation type="journal article" date="2022" name="Mol. Biol. Evol.">
        <title>Comparative Genomics Reveals Insights into the Divergent Evolution of Astigmatic Mites and Household Pest Adaptations.</title>
        <authorList>
            <person name="Xiong Q."/>
            <person name="Wan A.T."/>
            <person name="Liu X."/>
            <person name="Fung C.S."/>
            <person name="Xiao X."/>
            <person name="Malainual N."/>
            <person name="Hou J."/>
            <person name="Wang L."/>
            <person name="Wang M."/>
            <person name="Yang K.Y."/>
            <person name="Cui Y."/>
            <person name="Leung E.L."/>
            <person name="Nong W."/>
            <person name="Shin S.K."/>
            <person name="Au S.W."/>
            <person name="Jeong K.Y."/>
            <person name="Chew F.T."/>
            <person name="Hui J.H."/>
            <person name="Leung T.F."/>
            <person name="Tungtrongchitr A."/>
            <person name="Zhong N."/>
            <person name="Liu Z."/>
            <person name="Tsui S.K."/>
        </authorList>
    </citation>
    <scope>NUCLEOTIDE SEQUENCE [LARGE SCALE GENOMIC DNA]</scope>
    <source>
        <strain evidence="1">Derp</strain>
    </source>
</reference>
<reference evidence="1 2" key="1">
    <citation type="journal article" date="2018" name="J. Allergy Clin. Immunol.">
        <title>High-quality assembly of Dermatophagoides pteronyssinus genome and transcriptome reveals a wide range of novel allergens.</title>
        <authorList>
            <person name="Liu X.Y."/>
            <person name="Yang K.Y."/>
            <person name="Wang M.Q."/>
            <person name="Kwok J.S."/>
            <person name="Zeng X."/>
            <person name="Yang Z."/>
            <person name="Xiao X.J."/>
            <person name="Lau C.P."/>
            <person name="Li Y."/>
            <person name="Huang Z.M."/>
            <person name="Ba J.G."/>
            <person name="Yim A.K."/>
            <person name="Ouyang C.Y."/>
            <person name="Ngai S.M."/>
            <person name="Chan T.F."/>
            <person name="Leung E.L."/>
            <person name="Liu L."/>
            <person name="Liu Z.G."/>
            <person name="Tsui S.K."/>
        </authorList>
    </citation>
    <scope>NUCLEOTIDE SEQUENCE [LARGE SCALE GENOMIC DNA]</scope>
    <source>
        <strain evidence="1">Derp</strain>
    </source>
</reference>
<dbReference type="EMBL" id="NJHN03000043">
    <property type="protein sequence ID" value="KAH9421267.1"/>
    <property type="molecule type" value="Genomic_DNA"/>
</dbReference>
<keyword evidence="2" id="KW-1185">Reference proteome</keyword>
<accession>A0ABQ8JF85</accession>